<keyword evidence="10" id="KW-1185">Reference proteome</keyword>
<sequence length="1809" mass="194121">MTRLFLTLVFALVASVAAAQDPIPDRRVAISRNLDFYGADLATIFDTTLDACQAACFADNSCVAFTYNQRNGSCFPKSGVSDVTAYDGAVSGRLLRTDPQVFSTMEARIESASFLSPRDFNAARDLGQTIGRLHSSDENTAQELLATVETSRRNDDLYTALLYTGAALALTDRADLWVDYSILARSASVSDTSERNRIRDRAVPAAINGYLRASGAAQQATALVALAEALEDDDRGRLMIDALRAAQEADFRRDTETLLEDAIGKYGFRVTDTDVESDSAEPRLCAIFNEPLVPAGVDYAPYVQLPDESLTVQASGEQLCVDGVVHGSRYRIVLREGLPAESGETLIRPIELTMYVRDRAPQVRFAGRGYVLPRTGEAALPVESVNVETVDLTLSTVTDRNIVRAMQEDLFARPLYAYDQDYFETYIGNEVWTGEADVQMELNADMTTRIPLAEAIADQPPGVYVLRASVPGQDPYDDPPATQWFVLSDLGIATMMGIDGLTVVVRSLADASATEGATITLISNANEVLETATTDATGVATFAPGLTRGTGAAAPALVTVEQGDDMAFLSLTGPAFDLSDRGVEGREPAPPVDVFLATDRGAYRAGETIHVTALMRDQTALAEVGLPLTAILTRPDGVEYSRHYSETDAAGGHVFALPVAGNAPRGVWEVGLYLDVDEAPLASDTVLVEDFLPERIDVALDLPETVSQTDTPPLKVQADYLFGAPAAGLDIVGDVIIRAASSVSEWPGYSFGRYDEPLSPRAVSLGSDWQTAEDGSALVDVKIPEIESGGRPMELLVNASVNELSGRPVERQATAQVLPDSAMIGIRPEFDGVVGEGTSAAFSLIGLASDLSAQPMDVSWTVNRVTTTYQWYRVNGRWNWEPVTRREEVASDTATLGEDSVEVSVPVDWGRYEIVVERTDGAYLASSQSFYAGWYAPADTGDTPDMLEASLDAESYLPGETAEFRIVPRYAGTALVTVMSNRVIRMEAVDVTEGENIIPLEVTEEWGAGAYVTASVIRPMDVSESRNPARALGLSYAQVDPGDKALSVSIEAPESATPRDTMEVGVQVDGIAEGEQAYVTLAAVDVGILNITGFESPDPQGHYFGQRKLGIEMRDIYGRLLDGMTGAMGQVRSGGDAGGVGAMQSPPPTEELVAYFTGPVEVGPDGRAEASFEIPAFNGTVRLMAIAWSGTGVGQADADVLIRDPVVVNVTVPRFLAPGDRSRMLIEVTHAYGPTGPVELDVTSAGLNLVAPDGFLDGSVQDQTGFVRSVPIVAEGAGVHDITLTVTGPDGDELVKTVTIPVQVNDPEVSRTHRFTLAAGESFTFDDQVFAGFVPASSSATLSVGPLARFDAPGLLAMLDRYPYGCTEQITSQALPLLYFDQVATAMGLEQAGEVGERIDDAITAVLANQSRNGAFGLWGPYSGDLWLDAYVTDFLSRAKARGHDVPDVAFEMAIDNLRNRVNYYPDFDSGGHDLAYALMVLAREGAAAIGDLRYYADEKAEDFTAPLAAAQLGAALAQYGEQRRADAMFSRAASLLNERLKSDTEASVWRADYGTDTRDAAAVLALAVEAGSGAVDRERLSEVIARPGRPSTQEATWTLLAANALIDDLRETGVTVDGAAPAGPIVHMREDAVNSAPVVFSNESDTDTELTLTTFGVPELAEPAGGNGYQIQREYFTMEGEAVDPTGITTGTRLVTVLTVRPFGRQEARLMVNDPLPAGFEIDNPNLLRGGDISALDWLDPVQGENAEFRQDRFLAAVDWRDDEVFRLAYIVRAVSPGEYHHPAASVEDMYRPQMRANTDTGRVTIVE</sequence>
<dbReference type="Pfam" id="PF17973">
    <property type="entry name" value="bMG10"/>
    <property type="match status" value="1"/>
</dbReference>
<evidence type="ECO:0000256" key="2">
    <source>
        <dbReference type="ARBA" id="ARBA00022729"/>
    </source>
</evidence>
<dbReference type="InterPro" id="IPR008930">
    <property type="entry name" value="Terpenoid_cyclase/PrenylTrfase"/>
</dbReference>
<dbReference type="GO" id="GO:0006508">
    <property type="term" value="P:proteolysis"/>
    <property type="evidence" value="ECO:0007669"/>
    <property type="project" value="InterPro"/>
</dbReference>
<dbReference type="SMART" id="SM00223">
    <property type="entry name" value="APPLE"/>
    <property type="match status" value="1"/>
</dbReference>
<evidence type="ECO:0000256" key="3">
    <source>
        <dbReference type="ARBA" id="ARBA00022737"/>
    </source>
</evidence>
<dbReference type="SUPFAM" id="SSF48239">
    <property type="entry name" value="Terpenoid cyclases/Protein prenyltransferases"/>
    <property type="match status" value="1"/>
</dbReference>
<dbReference type="Pfam" id="PF21142">
    <property type="entry name" value="A2M_bMG2"/>
    <property type="match status" value="1"/>
</dbReference>
<dbReference type="Gene3D" id="2.60.40.1930">
    <property type="match status" value="1"/>
</dbReference>
<dbReference type="CDD" id="cd01100">
    <property type="entry name" value="APPLE_Factor_XI_like"/>
    <property type="match status" value="1"/>
</dbReference>
<dbReference type="CDD" id="cd02891">
    <property type="entry name" value="A2M_like"/>
    <property type="match status" value="1"/>
</dbReference>
<proteinExistence type="inferred from homology"/>
<dbReference type="InterPro" id="IPR041203">
    <property type="entry name" value="Bact_A2M_MG5"/>
</dbReference>
<dbReference type="InterPro" id="IPR021868">
    <property type="entry name" value="Alpha_2_Macroglob_MG3"/>
</dbReference>
<dbReference type="OrthoDB" id="9767116at2"/>
<dbReference type="InterPro" id="IPR000177">
    <property type="entry name" value="Apple"/>
</dbReference>
<dbReference type="Gene3D" id="3.50.4.10">
    <property type="entry name" value="Hepatocyte Growth Factor"/>
    <property type="match status" value="1"/>
</dbReference>
<dbReference type="SMART" id="SM01419">
    <property type="entry name" value="Thiol-ester_cl"/>
    <property type="match status" value="1"/>
</dbReference>
<evidence type="ECO:0000259" key="6">
    <source>
        <dbReference type="SMART" id="SM00223"/>
    </source>
</evidence>
<dbReference type="InterPro" id="IPR047565">
    <property type="entry name" value="Alpha-macroglob_thiol-ester_cl"/>
</dbReference>
<dbReference type="InterPro" id="IPR002890">
    <property type="entry name" value="MG2"/>
</dbReference>
<protein>
    <submittedName>
        <fullName evidence="9">Alpha-2-macroglobulin family protein</fullName>
    </submittedName>
</protein>
<dbReference type="InterPro" id="IPR041246">
    <property type="entry name" value="Bact_MG10"/>
</dbReference>
<keyword evidence="4" id="KW-1015">Disulfide bond</keyword>
<reference evidence="9 10" key="1">
    <citation type="submission" date="2019-06" db="EMBL/GenBank/DDBJ databases">
        <title>Genome of new Rhodobacteraceae sp. SM1903.</title>
        <authorList>
            <person name="Ren X."/>
        </authorList>
    </citation>
    <scope>NUCLEOTIDE SEQUENCE [LARGE SCALE GENOMIC DNA]</scope>
    <source>
        <strain evidence="9 10">SM1903</strain>
    </source>
</reference>
<dbReference type="InterPro" id="IPR026284">
    <property type="entry name" value="A2MG_proteobact"/>
</dbReference>
<dbReference type="PIRSF" id="PIRSF038980">
    <property type="entry name" value="A2M_bac"/>
    <property type="match status" value="1"/>
</dbReference>
<dbReference type="Proteomes" id="UP000314011">
    <property type="component" value="Unassembled WGS sequence"/>
</dbReference>
<dbReference type="RefSeq" id="WP_140194768.1">
    <property type="nucleotide sequence ID" value="NZ_CP065915.1"/>
</dbReference>
<evidence type="ECO:0000259" key="8">
    <source>
        <dbReference type="SMART" id="SM01360"/>
    </source>
</evidence>
<keyword evidence="3" id="KW-0677">Repeat</keyword>
<accession>A0A5C5GJ59</accession>
<evidence type="ECO:0000313" key="10">
    <source>
        <dbReference type="Proteomes" id="UP000314011"/>
    </source>
</evidence>
<dbReference type="Pfam" id="PF00024">
    <property type="entry name" value="PAN_1"/>
    <property type="match status" value="1"/>
</dbReference>
<dbReference type="InterPro" id="IPR049120">
    <property type="entry name" value="A2M_bMG2"/>
</dbReference>
<dbReference type="EMBL" id="VFFF01000001">
    <property type="protein sequence ID" value="TNY33919.1"/>
    <property type="molecule type" value="Genomic_DNA"/>
</dbReference>
<evidence type="ECO:0000256" key="4">
    <source>
        <dbReference type="ARBA" id="ARBA00023157"/>
    </source>
</evidence>
<dbReference type="InterPro" id="IPR011625">
    <property type="entry name" value="A2M_N_BRD"/>
</dbReference>
<dbReference type="InterPro" id="IPR041462">
    <property type="entry name" value="Bact_A2M_MG6"/>
</dbReference>
<gene>
    <name evidence="9" type="ORF">FHY64_11835</name>
</gene>
<dbReference type="Pfam" id="PF01835">
    <property type="entry name" value="MG2"/>
    <property type="match status" value="1"/>
</dbReference>
<evidence type="ECO:0000259" key="7">
    <source>
        <dbReference type="SMART" id="SM01359"/>
    </source>
</evidence>
<dbReference type="SMART" id="SM01360">
    <property type="entry name" value="A2M"/>
    <property type="match status" value="1"/>
</dbReference>
<name>A0A5C5GJ59_9RHOB</name>
<feature type="chain" id="PRO_5022933956" evidence="5">
    <location>
        <begin position="20"/>
        <end position="1809"/>
    </location>
</feature>
<evidence type="ECO:0000313" key="9">
    <source>
        <dbReference type="EMBL" id="TNY33919.1"/>
    </source>
</evidence>
<dbReference type="Pfam" id="PF17972">
    <property type="entry name" value="bMG5"/>
    <property type="match status" value="1"/>
</dbReference>
<dbReference type="InterPro" id="IPR003609">
    <property type="entry name" value="Pan_app"/>
</dbReference>
<dbReference type="GO" id="GO:0004866">
    <property type="term" value="F:endopeptidase inhibitor activity"/>
    <property type="evidence" value="ECO:0007669"/>
    <property type="project" value="InterPro"/>
</dbReference>
<organism evidence="9 10">
    <name type="scientific">Pelagovum pacificum</name>
    <dbReference type="NCBI Taxonomy" id="2588711"/>
    <lineage>
        <taxon>Bacteria</taxon>
        <taxon>Pseudomonadati</taxon>
        <taxon>Pseudomonadota</taxon>
        <taxon>Alphaproteobacteria</taxon>
        <taxon>Rhodobacterales</taxon>
        <taxon>Paracoccaceae</taxon>
        <taxon>Pelagovum</taxon>
    </lineage>
</organism>
<dbReference type="GO" id="GO:0005576">
    <property type="term" value="C:extracellular region"/>
    <property type="evidence" value="ECO:0007669"/>
    <property type="project" value="InterPro"/>
</dbReference>
<dbReference type="SMART" id="SM01359">
    <property type="entry name" value="A2M_N_2"/>
    <property type="match status" value="1"/>
</dbReference>
<dbReference type="Gene3D" id="1.50.10.20">
    <property type="match status" value="1"/>
</dbReference>
<feature type="signal peptide" evidence="5">
    <location>
        <begin position="1"/>
        <end position="19"/>
    </location>
</feature>
<dbReference type="InterPro" id="IPR001599">
    <property type="entry name" value="Macroglobln_a2"/>
</dbReference>
<feature type="domain" description="Alpha-2-macroglobulin bait region" evidence="7">
    <location>
        <begin position="947"/>
        <end position="1091"/>
    </location>
</feature>
<comment type="caution">
    <text evidence="9">The sequence shown here is derived from an EMBL/GenBank/DDBJ whole genome shotgun (WGS) entry which is preliminary data.</text>
</comment>
<dbReference type="PANTHER" id="PTHR40094">
    <property type="entry name" value="ALPHA-2-MACROGLOBULIN HOMOLOG"/>
    <property type="match status" value="1"/>
</dbReference>
<feature type="domain" description="Alpha-2-macroglobulin" evidence="8">
    <location>
        <begin position="1153"/>
        <end position="1242"/>
    </location>
</feature>
<dbReference type="Pfam" id="PF11974">
    <property type="entry name" value="bMG3"/>
    <property type="match status" value="1"/>
</dbReference>
<dbReference type="Pfam" id="PF17962">
    <property type="entry name" value="bMG6"/>
    <property type="match status" value="1"/>
</dbReference>
<evidence type="ECO:0000256" key="1">
    <source>
        <dbReference type="ARBA" id="ARBA00010556"/>
    </source>
</evidence>
<dbReference type="Pfam" id="PF00207">
    <property type="entry name" value="A2M"/>
    <property type="match status" value="1"/>
</dbReference>
<dbReference type="InterPro" id="IPR051802">
    <property type="entry name" value="YfhM-like"/>
</dbReference>
<evidence type="ECO:0000256" key="5">
    <source>
        <dbReference type="SAM" id="SignalP"/>
    </source>
</evidence>
<dbReference type="PANTHER" id="PTHR40094:SF1">
    <property type="entry name" value="UBIQUITIN DOMAIN-CONTAINING PROTEIN"/>
    <property type="match status" value="1"/>
</dbReference>
<keyword evidence="2 5" id="KW-0732">Signal</keyword>
<comment type="similarity">
    <text evidence="1">Belongs to the protease inhibitor I39 (alpha-2-macroglobulin) family. Bacterial alpha-2-macroglobulin subfamily.</text>
</comment>
<dbReference type="Pfam" id="PF07703">
    <property type="entry name" value="A2M_BRD"/>
    <property type="match status" value="1"/>
</dbReference>
<feature type="domain" description="Apple" evidence="6">
    <location>
        <begin position="30"/>
        <end position="97"/>
    </location>
</feature>